<comment type="caution">
    <text evidence="1">The sequence shown here is derived from an EMBL/GenBank/DDBJ whole genome shotgun (WGS) entry which is preliminary data.</text>
</comment>
<dbReference type="EMBL" id="JBBNAG010000005">
    <property type="protein sequence ID" value="KAK9131708.1"/>
    <property type="molecule type" value="Genomic_DNA"/>
</dbReference>
<reference evidence="1 2" key="1">
    <citation type="submission" date="2024-01" db="EMBL/GenBank/DDBJ databases">
        <title>Genome assemblies of Stephania.</title>
        <authorList>
            <person name="Yang L."/>
        </authorList>
    </citation>
    <scope>NUCLEOTIDE SEQUENCE [LARGE SCALE GENOMIC DNA]</scope>
    <source>
        <strain evidence="1">JXDWG</strain>
        <tissue evidence="1">Leaf</tissue>
    </source>
</reference>
<dbReference type="Proteomes" id="UP001419268">
    <property type="component" value="Unassembled WGS sequence"/>
</dbReference>
<gene>
    <name evidence="1" type="ORF">Scep_011236</name>
</gene>
<proteinExistence type="predicted"/>
<organism evidence="1 2">
    <name type="scientific">Stephania cephalantha</name>
    <dbReference type="NCBI Taxonomy" id="152367"/>
    <lineage>
        <taxon>Eukaryota</taxon>
        <taxon>Viridiplantae</taxon>
        <taxon>Streptophyta</taxon>
        <taxon>Embryophyta</taxon>
        <taxon>Tracheophyta</taxon>
        <taxon>Spermatophyta</taxon>
        <taxon>Magnoliopsida</taxon>
        <taxon>Ranunculales</taxon>
        <taxon>Menispermaceae</taxon>
        <taxon>Menispermoideae</taxon>
        <taxon>Cissampelideae</taxon>
        <taxon>Stephania</taxon>
    </lineage>
</organism>
<accession>A0AAP0P5N9</accession>
<evidence type="ECO:0000313" key="2">
    <source>
        <dbReference type="Proteomes" id="UP001419268"/>
    </source>
</evidence>
<name>A0AAP0P5N9_9MAGN</name>
<keyword evidence="2" id="KW-1185">Reference proteome</keyword>
<dbReference type="AlphaFoldDB" id="A0AAP0P5N9"/>
<evidence type="ECO:0000313" key="1">
    <source>
        <dbReference type="EMBL" id="KAK9131708.1"/>
    </source>
</evidence>
<protein>
    <submittedName>
        <fullName evidence="1">Uncharacterized protein</fullName>
    </submittedName>
</protein>
<sequence>MALEYVSMYSSSTRWAAGRTLIGDEAGGSLKSMISRSDDGGQQLVSIGDDMSVHLVRSGA</sequence>